<feature type="site" description="Critical for specifying symmetric addition of methyl groups" evidence="7">
    <location>
        <position position="339"/>
    </location>
</feature>
<dbReference type="Pfam" id="PF17286">
    <property type="entry name" value="PRMT5_C"/>
    <property type="match status" value="1"/>
</dbReference>
<dbReference type="InterPro" id="IPR007857">
    <property type="entry name" value="Arg_MeTrfase_PRMT5"/>
</dbReference>
<dbReference type="PIRSF" id="PIRSF015894">
    <property type="entry name" value="Skb1_MeTrfase"/>
    <property type="match status" value="1"/>
</dbReference>
<evidence type="ECO:0000256" key="5">
    <source>
        <dbReference type="PIRSR" id="PIRSR015894-1"/>
    </source>
</evidence>
<protein>
    <recommendedName>
        <fullName evidence="4">Protein arginine N-methyltransferase</fullName>
    </recommendedName>
</protein>
<dbReference type="GO" id="GO:0005634">
    <property type="term" value="C:nucleus"/>
    <property type="evidence" value="ECO:0007669"/>
    <property type="project" value="TreeGrafter"/>
</dbReference>
<dbReference type="Pfam" id="PF05185">
    <property type="entry name" value="PRMT5"/>
    <property type="match status" value="1"/>
</dbReference>
<keyword evidence="2 4" id="KW-0808">Transferase</keyword>
<dbReference type="Pfam" id="PF17285">
    <property type="entry name" value="PRMT5_TIM"/>
    <property type="match status" value="1"/>
</dbReference>
<keyword evidence="3 4" id="KW-0949">S-adenosyl-L-methionine</keyword>
<name>F4Q537_CACFS</name>
<evidence type="ECO:0000259" key="8">
    <source>
        <dbReference type="Pfam" id="PF05185"/>
    </source>
</evidence>
<dbReference type="PANTHER" id="PTHR10738:SF0">
    <property type="entry name" value="PROTEIN ARGININE N-METHYLTRANSFERASE 5"/>
    <property type="match status" value="1"/>
</dbReference>
<dbReference type="OrthoDB" id="1368803at2759"/>
<accession>F4Q537</accession>
<evidence type="ECO:0000256" key="2">
    <source>
        <dbReference type="ARBA" id="ARBA00022679"/>
    </source>
</evidence>
<feature type="binding site" evidence="6">
    <location>
        <begin position="345"/>
        <end position="346"/>
    </location>
    <ligand>
        <name>S-adenosyl-L-methionine</name>
        <dbReference type="ChEBI" id="CHEBI:59789"/>
    </ligand>
</feature>
<dbReference type="GO" id="GO:0016274">
    <property type="term" value="F:protein-arginine N-methyltransferase activity"/>
    <property type="evidence" value="ECO:0007669"/>
    <property type="project" value="InterPro"/>
</dbReference>
<evidence type="ECO:0000256" key="6">
    <source>
        <dbReference type="PIRSR" id="PIRSR015894-2"/>
    </source>
</evidence>
<dbReference type="FunFam" id="2.70.160.11:FF:000003">
    <property type="entry name" value="Protein arginine N-methyltransferase 5"/>
    <property type="match status" value="1"/>
</dbReference>
<dbReference type="STRING" id="1054147.F4Q537"/>
<keyword evidence="12" id="KW-1185">Reference proteome</keyword>
<feature type="binding site" evidence="6">
    <location>
        <position position="402"/>
    </location>
    <ligand>
        <name>S-adenosyl-L-methionine</name>
        <dbReference type="ChEBI" id="CHEBI:59789"/>
    </ligand>
</feature>
<evidence type="ECO:0000256" key="4">
    <source>
        <dbReference type="PIRNR" id="PIRNR015894"/>
    </source>
</evidence>
<dbReference type="PROSITE" id="PS51678">
    <property type="entry name" value="SAM_MT_PRMT"/>
    <property type="match status" value="1"/>
</dbReference>
<feature type="domain" description="PRMT5 TIM barrel" evidence="9">
    <location>
        <begin position="36"/>
        <end position="301"/>
    </location>
</feature>
<organism evidence="11 12">
    <name type="scientific">Cavenderia fasciculata</name>
    <name type="common">Slime mold</name>
    <name type="synonym">Dictyostelium fasciculatum</name>
    <dbReference type="NCBI Taxonomy" id="261658"/>
    <lineage>
        <taxon>Eukaryota</taxon>
        <taxon>Amoebozoa</taxon>
        <taxon>Evosea</taxon>
        <taxon>Eumycetozoa</taxon>
        <taxon>Dictyostelia</taxon>
        <taxon>Acytosteliales</taxon>
        <taxon>Cavenderiaceae</taxon>
        <taxon>Cavenderia</taxon>
    </lineage>
</organism>
<dbReference type="InterPro" id="IPR035075">
    <property type="entry name" value="PRMT5"/>
</dbReference>
<dbReference type="SUPFAM" id="SSF53335">
    <property type="entry name" value="S-adenosyl-L-methionine-dependent methyltransferases"/>
    <property type="match status" value="1"/>
</dbReference>
<sequence>MTNNNNNSQCHGFSCGLDYADIGDLVEEVGMTYNLGFDFLSVPISTKPEGDDWAVQQSPAPTSTIDPLLRSDLLLDSSQWKSVIVPKVSEWIDVDSNDKQTRLRSTAIMKNEISWSAHVAVPALLIPPPKREQSPNYAQVINQSLLSLMNMKMWMRMPLNLTSDKDDENSNKEPLLINTWKWWNNFRMLCNHHPSLFLALEMTKTLPNQQTLEQWLGEPVKCFIIPTSVFEINKAGFPTLSKDHQKFLKQIFKHNIQFIISRDSTTTTTTTTTKDTTTTTTTPTTKMDIKLYHQYIQFLHSNQSPMSDQECLEQPYLDYLQAPLQPLMDNLESQTYEIFEKDPIKYKEYQRAIGKALVKRTGDNETMHTTVMVVGAGRGPLVQAAISASKDVNRPITVYAVEKNPNAIITLKGKLQLNQEWKDRVTIIDSDMRYWRTDVKADIMVSELLGSFGDNELSPECLDGAQRFMAEDGVSIPAWYTSYVAPMSSSRLYNEVANYNTLKSFETPYVVKPHNFYQLAESQPLFTFSHPNESLRDAFKNASHPDSVNVMSVVDNTRFDSLTFNIGVDDATLHGFIGFFDCCLFDDVHISINPANFSTGMFSWFPIYFPIKEPMSVSSKHPITVHFWRNSNRSKVWYEWSSISSSNVTPIHNPSGRSYWIGL</sequence>
<reference evidence="12" key="1">
    <citation type="journal article" date="2011" name="Genome Res.">
        <title>Phylogeny-wide analysis of social amoeba genomes highlights ancient origins for complex intercellular communication.</title>
        <authorList>
            <person name="Heidel A.J."/>
            <person name="Lawal H.M."/>
            <person name="Felder M."/>
            <person name="Schilde C."/>
            <person name="Helps N.R."/>
            <person name="Tunggal B."/>
            <person name="Rivero F."/>
            <person name="John U."/>
            <person name="Schleicher M."/>
            <person name="Eichinger L."/>
            <person name="Platzer M."/>
            <person name="Noegel A.A."/>
            <person name="Schaap P."/>
            <person name="Gloeckner G."/>
        </authorList>
    </citation>
    <scope>NUCLEOTIDE SEQUENCE [LARGE SCALE GENOMIC DNA]</scope>
    <source>
        <strain evidence="12">SH3</strain>
    </source>
</reference>
<dbReference type="InterPro" id="IPR029063">
    <property type="entry name" value="SAM-dependent_MTases_sf"/>
</dbReference>
<feature type="active site" description="Proton donor/acceptor" evidence="5">
    <location>
        <position position="447"/>
    </location>
</feature>
<evidence type="ECO:0000259" key="10">
    <source>
        <dbReference type="Pfam" id="PF17286"/>
    </source>
</evidence>
<dbReference type="InterPro" id="IPR025799">
    <property type="entry name" value="Arg_MeTrfase"/>
</dbReference>
<keyword evidence="1 4" id="KW-0489">Methyltransferase</keyword>
<comment type="similarity">
    <text evidence="4">Belongs to the class I-like SAM-binding methyltransferase superfamily.</text>
</comment>
<dbReference type="AlphaFoldDB" id="F4Q537"/>
<evidence type="ECO:0000313" key="11">
    <source>
        <dbReference type="EMBL" id="EGG17930.1"/>
    </source>
</evidence>
<dbReference type="GeneID" id="14868790"/>
<feature type="binding site" evidence="6">
    <location>
        <begin position="431"/>
        <end position="432"/>
    </location>
    <ligand>
        <name>S-adenosyl-L-methionine</name>
        <dbReference type="ChEBI" id="CHEBI:59789"/>
    </ligand>
</feature>
<dbReference type="Gene3D" id="2.70.160.11">
    <property type="entry name" value="Hnrnp arginine n-methyltransferase1"/>
    <property type="match status" value="1"/>
</dbReference>
<evidence type="ECO:0000256" key="1">
    <source>
        <dbReference type="ARBA" id="ARBA00022603"/>
    </source>
</evidence>
<dbReference type="RefSeq" id="XP_004356414.1">
    <property type="nucleotide sequence ID" value="XM_004356361.1"/>
</dbReference>
<feature type="domain" description="PRMT5 oligomerisation" evidence="10">
    <location>
        <begin position="480"/>
        <end position="661"/>
    </location>
</feature>
<dbReference type="OMA" id="IKYAWYE"/>
<evidence type="ECO:0000259" key="9">
    <source>
        <dbReference type="Pfam" id="PF17285"/>
    </source>
</evidence>
<evidence type="ECO:0000256" key="3">
    <source>
        <dbReference type="ARBA" id="ARBA00022691"/>
    </source>
</evidence>
<dbReference type="EMBL" id="GL883021">
    <property type="protein sequence ID" value="EGG17930.1"/>
    <property type="molecule type" value="Genomic_DNA"/>
</dbReference>
<evidence type="ECO:0000256" key="7">
    <source>
        <dbReference type="PIRSR" id="PIRSR015894-3"/>
    </source>
</evidence>
<proteinExistence type="inferred from homology"/>
<feature type="binding site" evidence="6">
    <location>
        <position position="336"/>
    </location>
    <ligand>
        <name>S-adenosyl-L-methionine</name>
        <dbReference type="ChEBI" id="CHEBI:59789"/>
    </ligand>
</feature>
<dbReference type="GO" id="GO:0005829">
    <property type="term" value="C:cytosol"/>
    <property type="evidence" value="ECO:0007669"/>
    <property type="project" value="TreeGrafter"/>
</dbReference>
<dbReference type="InterPro" id="IPR035247">
    <property type="entry name" value="PRMT5_TIM"/>
</dbReference>
<dbReference type="KEGG" id="dfa:DFA_08931"/>
<dbReference type="PANTHER" id="PTHR10738">
    <property type="entry name" value="PROTEIN ARGININE N-METHYLTRANSFERASE 5"/>
    <property type="match status" value="1"/>
</dbReference>
<evidence type="ECO:0000313" key="12">
    <source>
        <dbReference type="Proteomes" id="UP000007797"/>
    </source>
</evidence>
<feature type="active site" description="Proton donor/acceptor" evidence="5">
    <location>
        <position position="456"/>
    </location>
</feature>
<gene>
    <name evidence="11" type="primary">prmt5</name>
    <name evidence="11" type="ORF">DFA_08931</name>
</gene>
<dbReference type="Gene3D" id="3.40.50.150">
    <property type="entry name" value="Vaccinia Virus protein VP39"/>
    <property type="match status" value="1"/>
</dbReference>
<dbReference type="Proteomes" id="UP000007797">
    <property type="component" value="Unassembled WGS sequence"/>
</dbReference>
<dbReference type="GO" id="GO:0032259">
    <property type="term" value="P:methylation"/>
    <property type="evidence" value="ECO:0007669"/>
    <property type="project" value="UniProtKB-KW"/>
</dbReference>
<dbReference type="Gene3D" id="3.20.20.150">
    <property type="entry name" value="Divalent-metal-dependent TIM barrel enzymes"/>
    <property type="match status" value="1"/>
</dbReference>
<dbReference type="GO" id="GO:0006355">
    <property type="term" value="P:regulation of DNA-templated transcription"/>
    <property type="evidence" value="ECO:0007669"/>
    <property type="project" value="TreeGrafter"/>
</dbReference>
<feature type="domain" description="PRMT5 arginine-N-methyltransferase" evidence="8">
    <location>
        <begin position="309"/>
        <end position="476"/>
    </location>
</feature>
<dbReference type="InterPro" id="IPR035248">
    <property type="entry name" value="PRMT5_C"/>
</dbReference>